<dbReference type="InterPro" id="IPR010930">
    <property type="entry name" value="Flg_bb/hook_C_dom"/>
</dbReference>
<dbReference type="InterPro" id="IPR049119">
    <property type="entry name" value="FlgK_D2-like"/>
</dbReference>
<evidence type="ECO:0000256" key="2">
    <source>
        <dbReference type="ARBA" id="ARBA00004613"/>
    </source>
</evidence>
<name>A0ABN8DVR4_9VIBR</name>
<dbReference type="PANTHER" id="PTHR30033">
    <property type="entry name" value="FLAGELLAR HOOK-ASSOCIATED PROTEIN 1"/>
    <property type="match status" value="1"/>
</dbReference>
<evidence type="ECO:0000256" key="5">
    <source>
        <dbReference type="ARBA" id="ARBA00022525"/>
    </source>
</evidence>
<protein>
    <recommendedName>
        <fullName evidence="4">Flagellar hook-associated protein 1</fullName>
    </recommendedName>
</protein>
<reference evidence="11" key="1">
    <citation type="submission" date="2021-11" db="EMBL/GenBank/DDBJ databases">
        <authorList>
            <person name="Rodrigo-Torres L."/>
            <person name="Arahal R. D."/>
            <person name="Lucena T."/>
        </authorList>
    </citation>
    <scope>NUCLEOTIDE SEQUENCE</scope>
    <source>
        <strain evidence="11">CECT 7929</strain>
    </source>
</reference>
<comment type="similarity">
    <text evidence="3">Belongs to the flagella basal body rod proteins family.</text>
</comment>
<dbReference type="PRINTS" id="PR01005">
    <property type="entry name" value="FLGHOOKAP1"/>
</dbReference>
<dbReference type="Pfam" id="PF21158">
    <property type="entry name" value="flgK_1st_1"/>
    <property type="match status" value="1"/>
</dbReference>
<dbReference type="PANTHER" id="PTHR30033:SF1">
    <property type="entry name" value="FLAGELLAR HOOK-ASSOCIATED PROTEIN 1"/>
    <property type="match status" value="1"/>
</dbReference>
<evidence type="ECO:0000313" key="12">
    <source>
        <dbReference type="Proteomes" id="UP000838672"/>
    </source>
</evidence>
<accession>A0ABN8DVR4</accession>
<evidence type="ECO:0000259" key="9">
    <source>
        <dbReference type="Pfam" id="PF21158"/>
    </source>
</evidence>
<dbReference type="SUPFAM" id="SSF64518">
    <property type="entry name" value="Phase 1 flagellin"/>
    <property type="match status" value="1"/>
</dbReference>
<dbReference type="NCBIfam" id="TIGR02492">
    <property type="entry name" value="flgK_ends"/>
    <property type="match status" value="1"/>
</dbReference>
<dbReference type="RefSeq" id="WP_237466526.1">
    <property type="nucleotide sequence ID" value="NZ_CAKLDI010000001.1"/>
</dbReference>
<feature type="domain" description="Flagellar hook-associated protein FlgK helical" evidence="10">
    <location>
        <begin position="96"/>
        <end position="323"/>
    </location>
</feature>
<evidence type="ECO:0000259" key="8">
    <source>
        <dbReference type="Pfam" id="PF06429"/>
    </source>
</evidence>
<evidence type="ECO:0000259" key="10">
    <source>
        <dbReference type="Pfam" id="PF22638"/>
    </source>
</evidence>
<dbReference type="Pfam" id="PF22638">
    <property type="entry name" value="FlgK_D1"/>
    <property type="match status" value="1"/>
</dbReference>
<dbReference type="InterPro" id="IPR001444">
    <property type="entry name" value="Flag_bb_rod_N"/>
</dbReference>
<evidence type="ECO:0000259" key="7">
    <source>
        <dbReference type="Pfam" id="PF00460"/>
    </source>
</evidence>
<evidence type="ECO:0000256" key="1">
    <source>
        <dbReference type="ARBA" id="ARBA00004365"/>
    </source>
</evidence>
<proteinExistence type="inferred from homology"/>
<dbReference type="EMBL" id="CAKLDI010000001">
    <property type="protein sequence ID" value="CAH0534127.1"/>
    <property type="molecule type" value="Genomic_DNA"/>
</dbReference>
<evidence type="ECO:0000256" key="6">
    <source>
        <dbReference type="ARBA" id="ARBA00023143"/>
    </source>
</evidence>
<organism evidence="11 12">
    <name type="scientific">Vibrio stylophorae</name>
    <dbReference type="NCBI Taxonomy" id="659351"/>
    <lineage>
        <taxon>Bacteria</taxon>
        <taxon>Pseudomonadati</taxon>
        <taxon>Pseudomonadota</taxon>
        <taxon>Gammaproteobacteria</taxon>
        <taxon>Vibrionales</taxon>
        <taxon>Vibrionaceae</taxon>
        <taxon>Vibrio</taxon>
    </lineage>
</organism>
<dbReference type="InterPro" id="IPR002371">
    <property type="entry name" value="FlgK"/>
</dbReference>
<feature type="domain" description="Flagellar hook-associated protein 1 D2-like" evidence="9">
    <location>
        <begin position="344"/>
        <end position="414"/>
    </location>
</feature>
<feature type="domain" description="Flagellar basal-body/hook protein C-terminal" evidence="8">
    <location>
        <begin position="586"/>
        <end position="623"/>
    </location>
</feature>
<keyword evidence="12" id="KW-1185">Reference proteome</keyword>
<evidence type="ECO:0000313" key="11">
    <source>
        <dbReference type="EMBL" id="CAH0534127.1"/>
    </source>
</evidence>
<evidence type="ECO:0000256" key="4">
    <source>
        <dbReference type="ARBA" id="ARBA00016244"/>
    </source>
</evidence>
<dbReference type="Pfam" id="PF06429">
    <property type="entry name" value="Flg_bbr_C"/>
    <property type="match status" value="1"/>
</dbReference>
<comment type="caution">
    <text evidence="11">The sequence shown here is derived from an EMBL/GenBank/DDBJ whole genome shotgun (WGS) entry which is preliminary data.</text>
</comment>
<sequence>MGFDLLSLGSQGVLTTQRQLNTTGHNINNVNTEGYSRQQVVQQANDARFWGGNAYGDGVHIESVRRLYDQFAVRELNHTTTQVSHFDELDNGLGIVNNLLSQSGSKVPQSMNDWYEALKALADSPNDMGSRKVLFEQGKLFAANMNDVYSTLQQQYFDSNQEIHAAVDRVNGLANELRDINHALMSAPTGTANDLLDRHDSLIKELSQYTRVSENRREDGGFNILIGSGHNLVSGPMSSELRLVPGHPDSQQLAFALVEGKSLKTIQTDGIDGRLAALSQYRDKVIPKVMDQLGRMSIAFSDQVNALQKQGITLKNAVGGDMFTDVNDPKIAASRALIPADSKTRISVYIDDVNALKSGEYALKFDGSQYHVKNPDGKTITVTPTGTPPTFNLDGLRVEMKTPPEVGEKILLRPTRTGAQDIAMVMKDAADIAAQAFVGNASHTLGGASLEVKTVGPLKQFHVAINDTADKFNVLDMQGNLLLANQAYPPKGDITVGGTVFSLSSGAHPQDMFTINMELADGDNSNLLTMQQLQTKKTTDDHRSTIIDLYQAITTEIGVDKSTVDKMGQVAKAENNAAAERVAAVSGVNLDEEAANLMKFQQAYMASSRIMTAANETFDALLNATR</sequence>
<dbReference type="InterPro" id="IPR053927">
    <property type="entry name" value="FlgK_helical"/>
</dbReference>
<feature type="domain" description="Flagellar basal body rod protein N-terminal" evidence="7">
    <location>
        <begin position="15"/>
        <end position="35"/>
    </location>
</feature>
<dbReference type="Proteomes" id="UP000838672">
    <property type="component" value="Unassembled WGS sequence"/>
</dbReference>
<keyword evidence="5" id="KW-0964">Secreted</keyword>
<evidence type="ECO:0000256" key="3">
    <source>
        <dbReference type="ARBA" id="ARBA00009677"/>
    </source>
</evidence>
<keyword evidence="6" id="KW-0975">Bacterial flagellum</keyword>
<comment type="subcellular location">
    <subcellularLocation>
        <location evidence="1">Bacterial flagellum</location>
    </subcellularLocation>
    <subcellularLocation>
        <location evidence="2">Secreted</location>
    </subcellularLocation>
</comment>
<gene>
    <name evidence="11" type="ORF">VST7929_02028</name>
</gene>
<dbReference type="Pfam" id="PF00460">
    <property type="entry name" value="Flg_bb_rod"/>
    <property type="match status" value="1"/>
</dbReference>